<evidence type="ECO:0000313" key="3">
    <source>
        <dbReference type="EMBL" id="RSI07009.1"/>
    </source>
</evidence>
<sequence>MSVGTTQGVGIQSDPTAVQNYANGIVSAYHSVGKETATKDSISQYAASGTISSHIDNEVSASEQAAQQSIDFIQVLHGIHAEFQTTDAKIANYINRNTGPVESGTAGSNSGKKKNKQLFSEGTN</sequence>
<evidence type="ECO:0000256" key="1">
    <source>
        <dbReference type="SAM" id="MobiDB-lite"/>
    </source>
</evidence>
<dbReference type="Proteomes" id="UP000509410">
    <property type="component" value="Chromosome"/>
</dbReference>
<dbReference type="EMBL" id="CP040556">
    <property type="protein sequence ID" value="QLB53145.1"/>
    <property type="molecule type" value="Genomic_DNA"/>
</dbReference>
<evidence type="ECO:0000313" key="4">
    <source>
        <dbReference type="EMBL" id="RSI30474.1"/>
    </source>
</evidence>
<protein>
    <submittedName>
        <fullName evidence="2">TIGR04197 family type VII secretion effector</fullName>
    </submittedName>
</protein>
<gene>
    <name evidence="4" type="ORF">D8879_07020</name>
    <name evidence="3" type="ORF">D8888_10310</name>
    <name evidence="2" type="ORF">FFV08_11510</name>
</gene>
<dbReference type="NCBIfam" id="TIGR04197">
    <property type="entry name" value="T7SS_SACOL2603"/>
    <property type="match status" value="1"/>
</dbReference>
<dbReference type="Proteomes" id="UP000272846">
    <property type="component" value="Unassembled WGS sequence"/>
</dbReference>
<dbReference type="EMBL" id="RJMK01000007">
    <property type="protein sequence ID" value="RSI07009.1"/>
    <property type="molecule type" value="Genomic_DNA"/>
</dbReference>
<accession>A0A3R9NUD9</accession>
<evidence type="ECO:0000313" key="7">
    <source>
        <dbReference type="Proteomes" id="UP000509410"/>
    </source>
</evidence>
<proteinExistence type="predicted"/>
<dbReference type="RefSeq" id="WP_125378274.1">
    <property type="nucleotide sequence ID" value="NZ_CAXTGR010000009.1"/>
</dbReference>
<name>A0A3R9NUD9_STRSA</name>
<reference evidence="5 6" key="1">
    <citation type="submission" date="2018-11" db="EMBL/GenBank/DDBJ databases">
        <title>Species Designations Belie Phenotypic and Genotypic Heterogeneity in Oral Streptococci.</title>
        <authorList>
            <person name="Velsko I."/>
        </authorList>
    </citation>
    <scope>NUCLEOTIDE SEQUENCE [LARGE SCALE GENOMIC DNA]</scope>
    <source>
        <strain evidence="4 6">BCC16</strain>
        <strain evidence="3 5">KLC04</strain>
    </source>
</reference>
<feature type="region of interest" description="Disordered" evidence="1">
    <location>
        <begin position="96"/>
        <end position="124"/>
    </location>
</feature>
<reference evidence="2 7" key="2">
    <citation type="submission" date="2019-05" db="EMBL/GenBank/DDBJ databases">
        <title>The organization of the Streptococcus sanguinis genomes.</title>
        <authorList>
            <person name="Wu C.H."/>
            <person name="Chen Y.Y.M."/>
            <person name="Wang H.Y."/>
        </authorList>
    </citation>
    <scope>NUCLEOTIDE SEQUENCE [LARGE SCALE GENOMIC DNA]</scope>
    <source>
        <strain evidence="2 7">CGMH010</strain>
    </source>
</reference>
<dbReference type="EMBL" id="RJMT01000007">
    <property type="protein sequence ID" value="RSI30474.1"/>
    <property type="molecule type" value="Genomic_DNA"/>
</dbReference>
<dbReference type="InterPro" id="IPR021477">
    <property type="entry name" value="TVIIS_effector_SACOL2603_fam"/>
</dbReference>
<organism evidence="3 5">
    <name type="scientific">Streptococcus sanguinis</name>
    <dbReference type="NCBI Taxonomy" id="1305"/>
    <lineage>
        <taxon>Bacteria</taxon>
        <taxon>Bacillati</taxon>
        <taxon>Bacillota</taxon>
        <taxon>Bacilli</taxon>
        <taxon>Lactobacillales</taxon>
        <taxon>Streptococcaceae</taxon>
        <taxon>Streptococcus</taxon>
    </lineage>
</organism>
<feature type="compositionally biased region" description="Polar residues" evidence="1">
    <location>
        <begin position="96"/>
        <end position="110"/>
    </location>
</feature>
<dbReference type="Proteomes" id="UP000273966">
    <property type="component" value="Unassembled WGS sequence"/>
</dbReference>
<evidence type="ECO:0000313" key="2">
    <source>
        <dbReference type="EMBL" id="QLB53145.1"/>
    </source>
</evidence>
<evidence type="ECO:0000313" key="5">
    <source>
        <dbReference type="Proteomes" id="UP000272846"/>
    </source>
</evidence>
<dbReference type="AlphaFoldDB" id="A0A3R9NUD9"/>
<evidence type="ECO:0000313" key="6">
    <source>
        <dbReference type="Proteomes" id="UP000273966"/>
    </source>
</evidence>